<comment type="caution">
    <text evidence="1">The sequence shown here is derived from an EMBL/GenBank/DDBJ whole genome shotgun (WGS) entry which is preliminary data.</text>
</comment>
<accession>A0A4U1BCM1</accession>
<dbReference type="SUPFAM" id="SSF52172">
    <property type="entry name" value="CheY-like"/>
    <property type="match status" value="1"/>
</dbReference>
<evidence type="ECO:0008006" key="3">
    <source>
        <dbReference type="Google" id="ProtNLM"/>
    </source>
</evidence>
<reference evidence="1 2" key="1">
    <citation type="submission" date="2019-04" db="EMBL/GenBank/DDBJ databases">
        <authorList>
            <person name="Hwang J.C."/>
        </authorList>
    </citation>
    <scope>NUCLEOTIDE SEQUENCE [LARGE SCALE GENOMIC DNA]</scope>
    <source>
        <strain evidence="1 2">IMCC35001</strain>
    </source>
</reference>
<dbReference type="RefSeq" id="WP_136853327.1">
    <property type="nucleotide sequence ID" value="NZ_SWCI01000006.1"/>
</dbReference>
<evidence type="ECO:0000313" key="1">
    <source>
        <dbReference type="EMBL" id="TKB48650.1"/>
    </source>
</evidence>
<name>A0A4U1BCM1_9GAMM</name>
<keyword evidence="2" id="KW-1185">Reference proteome</keyword>
<evidence type="ECO:0000313" key="2">
    <source>
        <dbReference type="Proteomes" id="UP000305674"/>
    </source>
</evidence>
<dbReference type="InterPro" id="IPR011006">
    <property type="entry name" value="CheY-like_superfamily"/>
</dbReference>
<proteinExistence type="predicted"/>
<dbReference type="EMBL" id="SWCI01000006">
    <property type="protein sequence ID" value="TKB48650.1"/>
    <property type="molecule type" value="Genomic_DNA"/>
</dbReference>
<gene>
    <name evidence="1" type="ORF">FCL40_10860</name>
</gene>
<dbReference type="Proteomes" id="UP000305674">
    <property type="component" value="Unassembled WGS sequence"/>
</dbReference>
<sequence length="112" mass="12243">MMPLAVEDATDTGLVPAAPLLKRFGYQWRERERVIDLIIVSSGDDGTRIIFGLEMDADEVIAKPARRAELNARIPAVGHHRLVADLSEMNLMDSGGPEAVIALLNAQPGRRL</sequence>
<dbReference type="AlphaFoldDB" id="A0A4U1BCM1"/>
<organism evidence="1 2">
    <name type="scientific">Ferrimonas sediminicola</name>
    <dbReference type="NCBI Taxonomy" id="2569538"/>
    <lineage>
        <taxon>Bacteria</taxon>
        <taxon>Pseudomonadati</taxon>
        <taxon>Pseudomonadota</taxon>
        <taxon>Gammaproteobacteria</taxon>
        <taxon>Alteromonadales</taxon>
        <taxon>Ferrimonadaceae</taxon>
        <taxon>Ferrimonas</taxon>
    </lineage>
</organism>
<protein>
    <recommendedName>
        <fullName evidence="3">Response regulatory domain-containing protein</fullName>
    </recommendedName>
</protein>